<comment type="similarity">
    <text evidence="5">Belongs to the truncated hemoglobin family. Group II subfamily.</text>
</comment>
<gene>
    <name evidence="6" type="ORF">GCM10010873_31870</name>
</gene>
<dbReference type="PANTHER" id="PTHR47366">
    <property type="entry name" value="TWO-ON-TWO HEMOGLOBIN-3"/>
    <property type="match status" value="1"/>
</dbReference>
<dbReference type="SUPFAM" id="SSF46458">
    <property type="entry name" value="Globin-like"/>
    <property type="match status" value="1"/>
</dbReference>
<keyword evidence="3" id="KW-0479">Metal-binding</keyword>
<dbReference type="Gene3D" id="1.10.490.10">
    <property type="entry name" value="Globins"/>
    <property type="match status" value="1"/>
</dbReference>
<dbReference type="InterPro" id="IPR009050">
    <property type="entry name" value="Globin-like_sf"/>
</dbReference>
<organism evidence="6 7">
    <name type="scientific">Cypionkella aquatica</name>
    <dbReference type="NCBI Taxonomy" id="1756042"/>
    <lineage>
        <taxon>Bacteria</taxon>
        <taxon>Pseudomonadati</taxon>
        <taxon>Pseudomonadota</taxon>
        <taxon>Alphaproteobacteria</taxon>
        <taxon>Rhodobacterales</taxon>
        <taxon>Paracoccaceae</taxon>
        <taxon>Cypionkella</taxon>
    </lineage>
</organism>
<keyword evidence="1" id="KW-0813">Transport</keyword>
<name>A0AA37TV07_9RHOB</name>
<reference evidence="6 7" key="1">
    <citation type="journal article" date="2014" name="Int. J. Syst. Evol. Microbiol.">
        <title>Complete genome sequence of Corynebacterium casei LMG S-19264T (=DSM 44701T), isolated from a smear-ripened cheese.</title>
        <authorList>
            <consortium name="US DOE Joint Genome Institute (JGI-PGF)"/>
            <person name="Walter F."/>
            <person name="Albersmeier A."/>
            <person name="Kalinowski J."/>
            <person name="Ruckert C."/>
        </authorList>
    </citation>
    <scope>NUCLEOTIDE SEQUENCE [LARGE SCALE GENOMIC DNA]</scope>
    <source>
        <strain evidence="6 7">NBRC 111766</strain>
    </source>
</reference>
<evidence type="ECO:0000313" key="7">
    <source>
        <dbReference type="Proteomes" id="UP001157355"/>
    </source>
</evidence>
<dbReference type="InterPro" id="IPR044203">
    <property type="entry name" value="GlbO/GLB3-like"/>
</dbReference>
<dbReference type="GO" id="GO:0020037">
    <property type="term" value="F:heme binding"/>
    <property type="evidence" value="ECO:0007669"/>
    <property type="project" value="InterPro"/>
</dbReference>
<dbReference type="Pfam" id="PF01152">
    <property type="entry name" value="Bac_globin"/>
    <property type="match status" value="1"/>
</dbReference>
<keyword evidence="2" id="KW-0349">Heme</keyword>
<evidence type="ECO:0000256" key="5">
    <source>
        <dbReference type="ARBA" id="ARBA00034496"/>
    </source>
</evidence>
<dbReference type="PANTHER" id="PTHR47366:SF1">
    <property type="entry name" value="TWO-ON-TWO HEMOGLOBIN-3"/>
    <property type="match status" value="1"/>
</dbReference>
<evidence type="ECO:0000256" key="2">
    <source>
        <dbReference type="ARBA" id="ARBA00022617"/>
    </source>
</evidence>
<evidence type="ECO:0008006" key="8">
    <source>
        <dbReference type="Google" id="ProtNLM"/>
    </source>
</evidence>
<dbReference type="EMBL" id="BSPP01000011">
    <property type="protein sequence ID" value="GLS88213.1"/>
    <property type="molecule type" value="Genomic_DNA"/>
</dbReference>
<sequence>MIEKIGSEAAVQALVDRFYDLVETAPEGRQILHLHFRGHGISHVRAAQFEFLCGFLGGRRDYMERVGAQSLKDQHAHVPIRPEDAEDWLTCMGQALRDAGVSEPVRVQVFGAFQRAARALINREAGSPAE</sequence>
<dbReference type="InterPro" id="IPR012292">
    <property type="entry name" value="Globin/Proto"/>
</dbReference>
<dbReference type="AlphaFoldDB" id="A0AA37TV07"/>
<dbReference type="GO" id="GO:0005344">
    <property type="term" value="F:oxygen carrier activity"/>
    <property type="evidence" value="ECO:0007669"/>
    <property type="project" value="InterPro"/>
</dbReference>
<dbReference type="GO" id="GO:0046872">
    <property type="term" value="F:metal ion binding"/>
    <property type="evidence" value="ECO:0007669"/>
    <property type="project" value="UniProtKB-KW"/>
</dbReference>
<evidence type="ECO:0000256" key="4">
    <source>
        <dbReference type="ARBA" id="ARBA00023004"/>
    </source>
</evidence>
<accession>A0AA37TV07</accession>
<dbReference type="RefSeq" id="WP_284326386.1">
    <property type="nucleotide sequence ID" value="NZ_BSPP01000011.1"/>
</dbReference>
<dbReference type="GO" id="GO:0019825">
    <property type="term" value="F:oxygen binding"/>
    <property type="evidence" value="ECO:0007669"/>
    <property type="project" value="InterPro"/>
</dbReference>
<evidence type="ECO:0000256" key="1">
    <source>
        <dbReference type="ARBA" id="ARBA00022448"/>
    </source>
</evidence>
<protein>
    <recommendedName>
        <fullName evidence="8">Cyanoglobin</fullName>
    </recommendedName>
</protein>
<proteinExistence type="inferred from homology"/>
<keyword evidence="7" id="KW-1185">Reference proteome</keyword>
<evidence type="ECO:0000313" key="6">
    <source>
        <dbReference type="EMBL" id="GLS88213.1"/>
    </source>
</evidence>
<dbReference type="InterPro" id="IPR001486">
    <property type="entry name" value="Hemoglobin_trunc"/>
</dbReference>
<evidence type="ECO:0000256" key="3">
    <source>
        <dbReference type="ARBA" id="ARBA00022723"/>
    </source>
</evidence>
<comment type="caution">
    <text evidence="6">The sequence shown here is derived from an EMBL/GenBank/DDBJ whole genome shotgun (WGS) entry which is preliminary data.</text>
</comment>
<keyword evidence="4" id="KW-0408">Iron</keyword>
<dbReference type="Proteomes" id="UP001157355">
    <property type="component" value="Unassembled WGS sequence"/>
</dbReference>